<dbReference type="InterPro" id="IPR000403">
    <property type="entry name" value="PI3/4_kinase_cat_dom"/>
</dbReference>
<evidence type="ECO:0000259" key="9">
    <source>
        <dbReference type="PROSITE" id="PS50003"/>
    </source>
</evidence>
<dbReference type="Gene3D" id="3.30.1010.10">
    <property type="entry name" value="Phosphatidylinositol 3-kinase Catalytic Subunit, Chain A, domain 4"/>
    <property type="match status" value="1"/>
</dbReference>
<dbReference type="GO" id="GO:0005886">
    <property type="term" value="C:plasma membrane"/>
    <property type="evidence" value="ECO:0007669"/>
    <property type="project" value="TreeGrafter"/>
</dbReference>
<dbReference type="GO" id="GO:0035005">
    <property type="term" value="F:1-phosphatidylinositol-4-phosphate 3-kinase activity"/>
    <property type="evidence" value="ECO:0007669"/>
    <property type="project" value="TreeGrafter"/>
</dbReference>
<organism evidence="14 15">
    <name type="scientific">Aphanomyces euteiches</name>
    <dbReference type="NCBI Taxonomy" id="100861"/>
    <lineage>
        <taxon>Eukaryota</taxon>
        <taxon>Sar</taxon>
        <taxon>Stramenopiles</taxon>
        <taxon>Oomycota</taxon>
        <taxon>Saprolegniomycetes</taxon>
        <taxon>Saprolegniales</taxon>
        <taxon>Verrucalvaceae</taxon>
        <taxon>Aphanomyces</taxon>
    </lineage>
</organism>
<feature type="domain" description="C2 PI3K-type" evidence="13">
    <location>
        <begin position="559"/>
        <end position="739"/>
    </location>
</feature>
<keyword evidence="15" id="KW-1185">Reference proteome</keyword>
<comment type="catalytic activity">
    <reaction evidence="1">
        <text>a 1,2-diacyl-sn-glycero-3-phospho-(1D-myo-inositol) + ATP = a 1,2-diacyl-sn-glycero-3-phospho-(1D-myo-inositol-3-phosphate) + ADP + H(+)</text>
        <dbReference type="Rhea" id="RHEA:12709"/>
        <dbReference type="ChEBI" id="CHEBI:15378"/>
        <dbReference type="ChEBI" id="CHEBI:30616"/>
        <dbReference type="ChEBI" id="CHEBI:57880"/>
        <dbReference type="ChEBI" id="CHEBI:58088"/>
        <dbReference type="ChEBI" id="CHEBI:456216"/>
        <dbReference type="EC" id="2.7.1.137"/>
    </reaction>
</comment>
<dbReference type="PROSITE" id="PS50290">
    <property type="entry name" value="PI3_4_KINASE_3"/>
    <property type="match status" value="1"/>
</dbReference>
<dbReference type="CDD" id="cd00891">
    <property type="entry name" value="PI3Kc"/>
    <property type="match status" value="1"/>
</dbReference>
<dbReference type="VEuPathDB" id="FungiDB:AeMF1_007080"/>
<keyword evidence="3" id="KW-0808">Transferase</keyword>
<dbReference type="GO" id="GO:0005737">
    <property type="term" value="C:cytoplasm"/>
    <property type="evidence" value="ECO:0007669"/>
    <property type="project" value="TreeGrafter"/>
</dbReference>
<evidence type="ECO:0000259" key="12">
    <source>
        <dbReference type="PROSITE" id="PS51546"/>
    </source>
</evidence>
<dbReference type="InterPro" id="IPR000341">
    <property type="entry name" value="PI3K_Ras-bd_dom"/>
</dbReference>
<dbReference type="PROSITE" id="PS51547">
    <property type="entry name" value="C2_PI3K"/>
    <property type="match status" value="1"/>
</dbReference>
<dbReference type="PROSITE" id="PS51545">
    <property type="entry name" value="PIK_HELICAL"/>
    <property type="match status" value="1"/>
</dbReference>
<proteinExistence type="inferred from homology"/>
<dbReference type="FunFam" id="1.10.1070.11:FF:000001">
    <property type="entry name" value="Phosphatidylinositol 4,5-bisphosphate 3-kinase catalytic subunit"/>
    <property type="match status" value="1"/>
</dbReference>
<dbReference type="GO" id="GO:0043491">
    <property type="term" value="P:phosphatidylinositol 3-kinase/protein kinase B signal transduction"/>
    <property type="evidence" value="ECO:0007669"/>
    <property type="project" value="TreeGrafter"/>
</dbReference>
<dbReference type="EC" id="2.7.1.137" evidence="2"/>
<feature type="domain" description="PIK helical" evidence="11">
    <location>
        <begin position="910"/>
        <end position="1088"/>
    </location>
</feature>
<dbReference type="InterPro" id="IPR029071">
    <property type="entry name" value="Ubiquitin-like_domsf"/>
</dbReference>
<feature type="compositionally biased region" description="Low complexity" evidence="8">
    <location>
        <begin position="530"/>
        <end position="543"/>
    </location>
</feature>
<dbReference type="PROSITE" id="PS51546">
    <property type="entry name" value="PI3K_RBD"/>
    <property type="match status" value="1"/>
</dbReference>
<dbReference type="SUPFAM" id="SSF49562">
    <property type="entry name" value="C2 domain (Calcium/lipid-binding domain, CaLB)"/>
    <property type="match status" value="1"/>
</dbReference>
<dbReference type="SMART" id="SM00145">
    <property type="entry name" value="PI3Ka"/>
    <property type="match status" value="1"/>
</dbReference>
<evidence type="ECO:0000259" key="11">
    <source>
        <dbReference type="PROSITE" id="PS51545"/>
    </source>
</evidence>
<dbReference type="SUPFAM" id="SSF48371">
    <property type="entry name" value="ARM repeat"/>
    <property type="match status" value="1"/>
</dbReference>
<evidence type="ECO:0000313" key="15">
    <source>
        <dbReference type="Proteomes" id="UP000481153"/>
    </source>
</evidence>
<dbReference type="EMBL" id="VJMJ01000089">
    <property type="protein sequence ID" value="KAF0736406.1"/>
    <property type="molecule type" value="Genomic_DNA"/>
</dbReference>
<evidence type="ECO:0000256" key="1">
    <source>
        <dbReference type="ARBA" id="ARBA00001498"/>
    </source>
</evidence>
<evidence type="ECO:0000256" key="7">
    <source>
        <dbReference type="PROSITE-ProRule" id="PRU00880"/>
    </source>
</evidence>
<reference evidence="14 15" key="1">
    <citation type="submission" date="2019-07" db="EMBL/GenBank/DDBJ databases">
        <title>Genomics analysis of Aphanomyces spp. identifies a new class of oomycete effector associated with host adaptation.</title>
        <authorList>
            <person name="Gaulin E."/>
        </authorList>
    </citation>
    <scope>NUCLEOTIDE SEQUENCE [LARGE SCALE GENOMIC DNA]</scope>
    <source>
        <strain evidence="14 15">ATCC 201684</strain>
    </source>
</reference>
<dbReference type="InterPro" id="IPR036940">
    <property type="entry name" value="PI3/4_kinase_cat_sf"/>
</dbReference>
<feature type="domain" description="PI3K-RBD" evidence="12">
    <location>
        <begin position="378"/>
        <end position="476"/>
    </location>
</feature>
<dbReference type="GO" id="GO:0005524">
    <property type="term" value="F:ATP binding"/>
    <property type="evidence" value="ECO:0007669"/>
    <property type="project" value="UniProtKB-KW"/>
</dbReference>
<evidence type="ECO:0000256" key="2">
    <source>
        <dbReference type="ARBA" id="ARBA00012073"/>
    </source>
</evidence>
<dbReference type="SUPFAM" id="SSF56112">
    <property type="entry name" value="Protein kinase-like (PK-like)"/>
    <property type="match status" value="1"/>
</dbReference>
<dbReference type="InterPro" id="IPR011993">
    <property type="entry name" value="PH-like_dom_sf"/>
</dbReference>
<dbReference type="InterPro" id="IPR042236">
    <property type="entry name" value="PI3K_accessory_sf"/>
</dbReference>
<feature type="region of interest" description="Disordered" evidence="8">
    <location>
        <begin position="518"/>
        <end position="545"/>
    </location>
</feature>
<comment type="similarity">
    <text evidence="7">Belongs to the PI3/PI4-kinase family.</text>
</comment>
<dbReference type="Gene3D" id="2.30.29.30">
    <property type="entry name" value="Pleckstrin-homology domain (PH domain)/Phosphotyrosine-binding domain (PTB)"/>
    <property type="match status" value="2"/>
</dbReference>
<evidence type="ECO:0000313" key="14">
    <source>
        <dbReference type="EMBL" id="KAF0736406.1"/>
    </source>
</evidence>
<feature type="domain" description="PH" evidence="9">
    <location>
        <begin position="760"/>
        <end position="875"/>
    </location>
</feature>
<dbReference type="GO" id="GO:0016303">
    <property type="term" value="F:1-phosphatidylinositol-3-kinase activity"/>
    <property type="evidence" value="ECO:0007669"/>
    <property type="project" value="UniProtKB-EC"/>
</dbReference>
<dbReference type="Pfam" id="PF00454">
    <property type="entry name" value="PI3_PI4_kinase"/>
    <property type="match status" value="1"/>
</dbReference>
<keyword evidence="5" id="KW-0418">Kinase</keyword>
<dbReference type="FunFam" id="3.30.1010.10:FF:000008">
    <property type="entry name" value="Phosphatidylinositol 4,5-bisphosphate 3-kinase catalytic subunit gamma"/>
    <property type="match status" value="1"/>
</dbReference>
<dbReference type="PROSITE" id="PS50003">
    <property type="entry name" value="PH_DOMAIN"/>
    <property type="match status" value="2"/>
</dbReference>
<evidence type="ECO:0000256" key="4">
    <source>
        <dbReference type="ARBA" id="ARBA00022741"/>
    </source>
</evidence>
<accession>A0A6G0X8M3</accession>
<dbReference type="InterPro" id="IPR002420">
    <property type="entry name" value="PI3K-type_C2_dom"/>
</dbReference>
<keyword evidence="4" id="KW-0547">Nucleotide-binding</keyword>
<evidence type="ECO:0000259" key="10">
    <source>
        <dbReference type="PROSITE" id="PS50290"/>
    </source>
</evidence>
<dbReference type="CDD" id="cd00821">
    <property type="entry name" value="PH"/>
    <property type="match status" value="2"/>
</dbReference>
<evidence type="ECO:0000256" key="3">
    <source>
        <dbReference type="ARBA" id="ARBA00022679"/>
    </source>
</evidence>
<evidence type="ECO:0000256" key="8">
    <source>
        <dbReference type="SAM" id="MobiDB-lite"/>
    </source>
</evidence>
<dbReference type="InterPro" id="IPR001263">
    <property type="entry name" value="PI3K_accessory_dom"/>
</dbReference>
<evidence type="ECO:0000259" key="13">
    <source>
        <dbReference type="PROSITE" id="PS51547"/>
    </source>
</evidence>
<comment type="caution">
    <text evidence="14">The sequence shown here is derived from an EMBL/GenBank/DDBJ whole genome shotgun (WGS) entry which is preliminary data.</text>
</comment>
<dbReference type="SMART" id="SM00146">
    <property type="entry name" value="PI3Kc"/>
    <property type="match status" value="1"/>
</dbReference>
<dbReference type="Proteomes" id="UP000481153">
    <property type="component" value="Unassembled WGS sequence"/>
</dbReference>
<feature type="domain" description="PI3K/PI4K catalytic" evidence="10">
    <location>
        <begin position="1163"/>
        <end position="1439"/>
    </location>
</feature>
<dbReference type="InterPro" id="IPR018936">
    <property type="entry name" value="PI3/4_kinase_CS"/>
</dbReference>
<dbReference type="SMART" id="SM00233">
    <property type="entry name" value="PH"/>
    <property type="match status" value="2"/>
</dbReference>
<dbReference type="InterPro" id="IPR035892">
    <property type="entry name" value="C2_domain_sf"/>
</dbReference>
<dbReference type="Gene3D" id="3.10.20.90">
    <property type="entry name" value="Phosphatidylinositol 3-kinase Catalytic Subunit, Chain A, domain 1"/>
    <property type="match status" value="1"/>
</dbReference>
<dbReference type="InterPro" id="IPR001849">
    <property type="entry name" value="PH_domain"/>
</dbReference>
<dbReference type="Pfam" id="PF00613">
    <property type="entry name" value="PI3Ka"/>
    <property type="match status" value="1"/>
</dbReference>
<gene>
    <name evidence="14" type="ORF">Ae201684_007425</name>
</gene>
<dbReference type="GO" id="GO:0016477">
    <property type="term" value="P:cell migration"/>
    <property type="evidence" value="ECO:0007669"/>
    <property type="project" value="TreeGrafter"/>
</dbReference>
<dbReference type="Pfam" id="PF00794">
    <property type="entry name" value="PI3K_rbd"/>
    <property type="match status" value="1"/>
</dbReference>
<dbReference type="InterPro" id="IPR035448">
    <property type="entry name" value="PI3Kc"/>
</dbReference>
<dbReference type="Gene3D" id="1.10.1070.11">
    <property type="entry name" value="Phosphatidylinositol 3-/4-kinase, catalytic domain"/>
    <property type="match status" value="1"/>
</dbReference>
<dbReference type="GO" id="GO:0032060">
    <property type="term" value="P:bleb assembly"/>
    <property type="evidence" value="ECO:0007669"/>
    <property type="project" value="UniProtKB-ARBA"/>
</dbReference>
<dbReference type="PANTHER" id="PTHR10048">
    <property type="entry name" value="PHOSPHATIDYLINOSITOL KINASE"/>
    <property type="match status" value="1"/>
</dbReference>
<feature type="domain" description="PH" evidence="9">
    <location>
        <begin position="269"/>
        <end position="373"/>
    </location>
</feature>
<dbReference type="GO" id="GO:0050920">
    <property type="term" value="P:regulation of chemotaxis"/>
    <property type="evidence" value="ECO:0007669"/>
    <property type="project" value="UniProtKB-ARBA"/>
</dbReference>
<dbReference type="Pfam" id="PF00169">
    <property type="entry name" value="PH"/>
    <property type="match status" value="2"/>
</dbReference>
<name>A0A6G0X8M3_9STRA</name>
<dbReference type="Pfam" id="PF00792">
    <property type="entry name" value="PI3K_C2"/>
    <property type="match status" value="1"/>
</dbReference>
<dbReference type="SUPFAM" id="SSF54236">
    <property type="entry name" value="Ubiquitin-like"/>
    <property type="match status" value="1"/>
</dbReference>
<dbReference type="SUPFAM" id="SSF50729">
    <property type="entry name" value="PH domain-like"/>
    <property type="match status" value="2"/>
</dbReference>
<dbReference type="GO" id="GO:0048015">
    <property type="term" value="P:phosphatidylinositol-mediated signaling"/>
    <property type="evidence" value="ECO:0007669"/>
    <property type="project" value="TreeGrafter"/>
</dbReference>
<dbReference type="Gene3D" id="2.60.40.150">
    <property type="entry name" value="C2 domain"/>
    <property type="match status" value="1"/>
</dbReference>
<dbReference type="PROSITE" id="PS00915">
    <property type="entry name" value="PI3_4_KINASE_1"/>
    <property type="match status" value="1"/>
</dbReference>
<dbReference type="InterPro" id="IPR015433">
    <property type="entry name" value="PI3/4_kinase"/>
</dbReference>
<keyword evidence="6" id="KW-0067">ATP-binding</keyword>
<protein>
    <recommendedName>
        <fullName evidence="2">phosphatidylinositol 3-kinase</fullName>
        <ecNumber evidence="2">2.7.1.137</ecNumber>
    </recommendedName>
</protein>
<dbReference type="Gene3D" id="1.25.40.70">
    <property type="entry name" value="Phosphatidylinositol 3-kinase, accessory domain (PIK)"/>
    <property type="match status" value="1"/>
</dbReference>
<dbReference type="GO" id="GO:0005942">
    <property type="term" value="C:phosphatidylinositol 3-kinase complex"/>
    <property type="evidence" value="ECO:0007669"/>
    <property type="project" value="TreeGrafter"/>
</dbReference>
<dbReference type="PANTHER" id="PTHR10048:SF14">
    <property type="entry name" value="LD28067P"/>
    <property type="match status" value="1"/>
</dbReference>
<dbReference type="InterPro" id="IPR011009">
    <property type="entry name" value="Kinase-like_dom_sf"/>
</dbReference>
<evidence type="ECO:0000256" key="6">
    <source>
        <dbReference type="ARBA" id="ARBA00022840"/>
    </source>
</evidence>
<dbReference type="InterPro" id="IPR016024">
    <property type="entry name" value="ARM-type_fold"/>
</dbReference>
<sequence>MIESSLFERISRYHGAWGQKSYEETKDVPADMHMSYEYSPDSLQLGRGVGDVKHIHCFINREVMSDDRVTLPSSMNLARAVPPSFLRAHPGKFSEDCQWRTSGYGKNEILDDMAATTEDKAAARMLVPSMEELNPYGLSWDALFENELHDNNDNNNAEAIAPTWHPFPSLIHSKESVRLREAVASILQEVHVGTTPEELELRATAPEYRLEEGDWAAHDHFDHTAIEDPNDTITGGHMSVIKTVARLPAELLQEDPAVNNNTSTAAAAAVEVNGWLKKRGVGNVAMKSRFMQLEGNVIAYYAKEPSAKLTRVERIKMQKGTIELDKLTSLQPSGEKDLWWAFELVTTNRIWVLQAASETEYMKWVNALCHTVPFQVINQQYRRMLCLQEVRATAKTDVRLNLQRTFTVQETIDHIFACYQHALDAVPLKPFVSTDYVLKLTGFKDYLIEPSRLILDYQYVRECFLTKKTLRLSLVSKPALLSAVSSHARKSSSNGGMFSSKSSNRLSSLVAAMNVSSRGGVTSSDEDNQSGDSSSSFPPSADPEMPANTASLITKSCNLNEPLRFCIHRSINLPGYTSQVKRTSHEVTIETQPLAYFQVVVRAQLFDGGEPLEDWCETVDTKLQLIEGAGYTAVWDQPTWMRSKMKIRDVPHSARLVVTIFSVKKNSSGRVSSDDRQCLATTAVNIFDVDGLLIQGDTYIQLLSNIYNCKNGPVPHVIDPAKPYMQMSWRRFPTDVKFQVGEGVVDSFDEVADEVESPIAIDKKGWLKKLGQQGTMSKWRDRWFSLSQGTATLSYSDSPQTAPTKHIPLVGATVLIADQLNEVYTTYAVNKNTRRQTQTWGFKLKPANTSRVYLMSAQTKQEREEWMAAIRAVAYEAVEYPNLADSTMCSSGNISSSTSSVSDIESSFIRPSEVLGNDSLLEEIKLLMQQDPLVHLNRLQKRVLWTHRHLFIEQFEALPRVLSCVNWVDPVESKEALHLMRQWESSKHPAGYLVLLDAEFSNEDVRKFAVEHLNDMADTTYSCFIPQLVQAIKYESHHASPLALQLIERGLRNPNQIGFDLFWAMKVEAENEQYRERFGTLLNTFLDVSSSKMRDILELQATLFSSTGKFEAICQFVKQLKANRKLLDDIKVEMRKKLEELNETLPQSFQLPIDPRVEVGKLVVSKCKVMGSAKLPLWLVFENAEVGGDPVTIIFKSGDDVRQDSVTLQLIRVMDELWRAEGMDLAMEPYKCVATGPMTGILQVVMNSVTTADIHKRVGNWGAFDDTSFLSWIQANNQDKKSLRNALDLFHRSCAGYCVATCVLGIGDRHNDNIMMTHGGRYFHIDFGHFLGHFKYQFGIKREKTPFVFTPEMAHVLGGRESKIFAKFVDTCTDAFNIVRKHVHLMVTLFLLMIPADMPELRNRDDISHLVEVCLLGMSNDDAARSFEAAIDFCLGNRFKRWDNYLHIIAHKYL</sequence>
<evidence type="ECO:0000256" key="5">
    <source>
        <dbReference type="ARBA" id="ARBA00022777"/>
    </source>
</evidence>